<dbReference type="FunFam" id="3.40.50.1170:FF:000001">
    <property type="entry name" value="L-asparaginase 2"/>
    <property type="match status" value="1"/>
</dbReference>
<protein>
    <recommendedName>
        <fullName evidence="2">asparaginase</fullName>
        <ecNumber evidence="2">3.5.1.1</ecNumber>
    </recommendedName>
</protein>
<gene>
    <name evidence="11" type="primary">ansA</name>
    <name evidence="11" type="ORF">WDC_1054</name>
</gene>
<dbReference type="InterPro" id="IPR036152">
    <property type="entry name" value="Asp/glu_Ase-like_sf"/>
</dbReference>
<proteinExistence type="inferred from homology"/>
<dbReference type="InterPro" id="IPR020827">
    <property type="entry name" value="Asparaginase/glutaminase_AS1"/>
</dbReference>
<dbReference type="PATRIC" id="fig|1335616.4.peg.1059"/>
<evidence type="ECO:0000256" key="6">
    <source>
        <dbReference type="PIRSR" id="PIRSR001220-2"/>
    </source>
</evidence>
<feature type="binding site" evidence="6">
    <location>
        <begin position="85"/>
        <end position="86"/>
    </location>
    <ligand>
        <name>substrate</name>
    </ligand>
</feature>
<feature type="domain" description="Asparaginase/glutaminase C-terminal" evidence="10">
    <location>
        <begin position="206"/>
        <end position="316"/>
    </location>
</feature>
<dbReference type="InterPro" id="IPR040919">
    <property type="entry name" value="Asparaginase_C"/>
</dbReference>
<dbReference type="AlphaFoldDB" id="A0A0D1A6M8"/>
<evidence type="ECO:0000256" key="3">
    <source>
        <dbReference type="ARBA" id="ARBA00022801"/>
    </source>
</evidence>
<dbReference type="InterPro" id="IPR037152">
    <property type="entry name" value="L-asparaginase_N_sf"/>
</dbReference>
<evidence type="ECO:0000256" key="7">
    <source>
        <dbReference type="PROSITE-ProRule" id="PRU10099"/>
    </source>
</evidence>
<dbReference type="SFLD" id="SFLDS00057">
    <property type="entry name" value="Glutaminase/Asparaginase"/>
    <property type="match status" value="1"/>
</dbReference>
<dbReference type="PIRSF" id="PIRSF500176">
    <property type="entry name" value="L_ASNase"/>
    <property type="match status" value="1"/>
</dbReference>
<feature type="active site" description="O-isoaspartyl threonine intermediate" evidence="5">
    <location>
        <position position="12"/>
    </location>
</feature>
<dbReference type="PRINTS" id="PR00139">
    <property type="entry name" value="ASNGLNASE"/>
</dbReference>
<evidence type="ECO:0000256" key="8">
    <source>
        <dbReference type="PROSITE-ProRule" id="PRU10100"/>
    </source>
</evidence>
<dbReference type="EC" id="3.5.1.1" evidence="2"/>
<feature type="binding site" evidence="6">
    <location>
        <position position="54"/>
    </location>
    <ligand>
        <name>substrate</name>
    </ligand>
</feature>
<evidence type="ECO:0000256" key="2">
    <source>
        <dbReference type="ARBA" id="ARBA00012920"/>
    </source>
</evidence>
<evidence type="ECO:0000313" key="11">
    <source>
        <dbReference type="EMBL" id="KIS03362.1"/>
    </source>
</evidence>
<dbReference type="SUPFAM" id="SSF53774">
    <property type="entry name" value="Glutaminase/Asparaginase"/>
    <property type="match status" value="1"/>
</dbReference>
<evidence type="ECO:0000256" key="1">
    <source>
        <dbReference type="ARBA" id="ARBA00010518"/>
    </source>
</evidence>
<dbReference type="Gene3D" id="3.40.50.40">
    <property type="match status" value="1"/>
</dbReference>
<dbReference type="STRING" id="1335616.WDC_1054"/>
<dbReference type="InterPro" id="IPR027473">
    <property type="entry name" value="L-asparaginase_C"/>
</dbReference>
<evidence type="ECO:0000256" key="4">
    <source>
        <dbReference type="ARBA" id="ARBA00049366"/>
    </source>
</evidence>
<dbReference type="InterPro" id="IPR027475">
    <property type="entry name" value="Asparaginase/glutaminase_AS2"/>
</dbReference>
<dbReference type="InterPro" id="IPR004550">
    <property type="entry name" value="AsnASE_II"/>
</dbReference>
<feature type="domain" description="L-asparaginase N-terminal" evidence="9">
    <location>
        <begin position="3"/>
        <end position="188"/>
    </location>
</feature>
<dbReference type="SMART" id="SM00870">
    <property type="entry name" value="Asparaginase"/>
    <property type="match status" value="1"/>
</dbReference>
<comment type="catalytic activity">
    <reaction evidence="4">
        <text>L-asparagine + H2O = L-aspartate + NH4(+)</text>
        <dbReference type="Rhea" id="RHEA:21016"/>
        <dbReference type="ChEBI" id="CHEBI:15377"/>
        <dbReference type="ChEBI" id="CHEBI:28938"/>
        <dbReference type="ChEBI" id="CHEBI:29991"/>
        <dbReference type="ChEBI" id="CHEBI:58048"/>
        <dbReference type="EC" id="3.5.1.1"/>
    </reaction>
</comment>
<sequence length="323" mass="34391">MKKILILHTGGTISMQTDQQGVIQKSAVNPLVRDSPRLTNDVSLVQEELFNLPSPHMTPTTMLQLTQKIQSVGNKYDGIVVTHGTDTLEETAYFLDLTLAVDFPVVVTGAMRSSDQISADGPANIKAAVNVAASDAARKLGVLVVLNDQIFAARFVTKTHATSLATFQAPLTGPLGAVVDEHVQIFTRVTKQISYQIGHVTDKLYLLKAFAGMNADLLSMIEANGTNGIVIEGFGAGNLPPTLAPALQRLVVAKVPVVLVSRTVNGSVAPIYGYEGGATQLQELGVILCHNLNGQKALIRLQIGLSAGLSGNELVNYLKNEEN</sequence>
<accession>A0A0D1A6M8</accession>
<name>A0A0D1A6M8_9LACO</name>
<keyword evidence="12" id="KW-1185">Reference proteome</keyword>
<dbReference type="PROSITE" id="PS00144">
    <property type="entry name" value="ASN_GLN_ASE_1"/>
    <property type="match status" value="1"/>
</dbReference>
<dbReference type="PANTHER" id="PTHR11707">
    <property type="entry name" value="L-ASPARAGINASE"/>
    <property type="match status" value="1"/>
</dbReference>
<evidence type="ECO:0000256" key="5">
    <source>
        <dbReference type="PIRSR" id="PIRSR001220-1"/>
    </source>
</evidence>
<organism evidence="11 12">
    <name type="scientific">Paucilactobacillus wasatchensis</name>
    <dbReference type="NCBI Taxonomy" id="1335616"/>
    <lineage>
        <taxon>Bacteria</taxon>
        <taxon>Bacillati</taxon>
        <taxon>Bacillota</taxon>
        <taxon>Bacilli</taxon>
        <taxon>Lactobacillales</taxon>
        <taxon>Lactobacillaceae</taxon>
        <taxon>Paucilactobacillus</taxon>
    </lineage>
</organism>
<dbReference type="Pfam" id="PF00710">
    <property type="entry name" value="Asparaginase"/>
    <property type="match status" value="1"/>
</dbReference>
<dbReference type="Proteomes" id="UP000032279">
    <property type="component" value="Unassembled WGS sequence"/>
</dbReference>
<comment type="caution">
    <text evidence="11">The sequence shown here is derived from an EMBL/GenBank/DDBJ whole genome shotgun (WGS) entry which is preliminary data.</text>
</comment>
<dbReference type="Gene3D" id="3.40.50.1170">
    <property type="entry name" value="L-asparaginase, N-terminal domain"/>
    <property type="match status" value="1"/>
</dbReference>
<dbReference type="GO" id="GO:0004067">
    <property type="term" value="F:asparaginase activity"/>
    <property type="evidence" value="ECO:0007669"/>
    <property type="project" value="UniProtKB-UniRule"/>
</dbReference>
<reference evidence="11 12" key="1">
    <citation type="submission" date="2013-08" db="EMBL/GenBank/DDBJ databases">
        <title>Lactobacillus wasatchii sp. WDC04, a late gas producing bacteria isolated from aged chedder cheese.</title>
        <authorList>
            <person name="Oberg C.J."/>
            <person name="Culumber M."/>
            <person name="McMahon D.J."/>
            <person name="Broadbent J.R."/>
            <person name="Oberg T.S."/>
            <person name="Ortaki F."/>
        </authorList>
    </citation>
    <scope>NUCLEOTIDE SEQUENCE [LARGE SCALE GENOMIC DNA]</scope>
    <source>
        <strain evidence="11 12">WDC04</strain>
    </source>
</reference>
<evidence type="ECO:0000313" key="12">
    <source>
        <dbReference type="Proteomes" id="UP000032279"/>
    </source>
</evidence>
<feature type="active site" evidence="7">
    <location>
        <position position="12"/>
    </location>
</feature>
<dbReference type="RefSeq" id="WP_044010799.1">
    <property type="nucleotide sequence ID" value="NZ_AWTT01000022.1"/>
</dbReference>
<dbReference type="InterPro" id="IPR006034">
    <property type="entry name" value="Asparaginase/glutaminase-like"/>
</dbReference>
<dbReference type="CDD" id="cd08964">
    <property type="entry name" value="L-asparaginase_II"/>
    <property type="match status" value="1"/>
</dbReference>
<dbReference type="GO" id="GO:0006528">
    <property type="term" value="P:asparagine metabolic process"/>
    <property type="evidence" value="ECO:0007669"/>
    <property type="project" value="InterPro"/>
</dbReference>
<evidence type="ECO:0000259" key="10">
    <source>
        <dbReference type="Pfam" id="PF17763"/>
    </source>
</evidence>
<dbReference type="PROSITE" id="PS51732">
    <property type="entry name" value="ASN_GLN_ASE_3"/>
    <property type="match status" value="1"/>
</dbReference>
<feature type="active site" evidence="8">
    <location>
        <position position="85"/>
    </location>
</feature>
<dbReference type="PROSITE" id="PS00917">
    <property type="entry name" value="ASN_GLN_ASE_2"/>
    <property type="match status" value="1"/>
</dbReference>
<dbReference type="Pfam" id="PF17763">
    <property type="entry name" value="Asparaginase_C"/>
    <property type="match status" value="1"/>
</dbReference>
<dbReference type="OrthoDB" id="9788068at2"/>
<dbReference type="PANTHER" id="PTHR11707:SF28">
    <property type="entry name" value="60 KDA LYSOPHOSPHOLIPASE"/>
    <property type="match status" value="1"/>
</dbReference>
<keyword evidence="3 11" id="KW-0378">Hydrolase</keyword>
<comment type="similarity">
    <text evidence="1">Belongs to the asparaginase 1 family.</text>
</comment>
<dbReference type="PIRSF" id="PIRSF001220">
    <property type="entry name" value="L-ASNase_gatD"/>
    <property type="match status" value="1"/>
</dbReference>
<evidence type="ECO:0000259" key="9">
    <source>
        <dbReference type="Pfam" id="PF00710"/>
    </source>
</evidence>
<dbReference type="EMBL" id="AWTT01000022">
    <property type="protein sequence ID" value="KIS03362.1"/>
    <property type="molecule type" value="Genomic_DNA"/>
</dbReference>
<dbReference type="InterPro" id="IPR027474">
    <property type="entry name" value="L-asparaginase_N"/>
</dbReference>